<keyword evidence="4 8" id="KW-0067">ATP-binding</keyword>
<dbReference type="Proteomes" id="UP001501536">
    <property type="component" value="Unassembled WGS sequence"/>
</dbReference>
<evidence type="ECO:0000256" key="2">
    <source>
        <dbReference type="ARBA" id="ARBA00022448"/>
    </source>
</evidence>
<dbReference type="InterPro" id="IPR003593">
    <property type="entry name" value="AAA+_ATPase"/>
</dbReference>
<name>A0ABP7CS55_9MICC</name>
<feature type="domain" description="ABC transporter" evidence="7">
    <location>
        <begin position="8"/>
        <end position="241"/>
    </location>
</feature>
<keyword evidence="8" id="KW-0418">Kinase</keyword>
<dbReference type="GO" id="GO:0016301">
    <property type="term" value="F:kinase activity"/>
    <property type="evidence" value="ECO:0007669"/>
    <property type="project" value="UniProtKB-KW"/>
</dbReference>
<dbReference type="PROSITE" id="PS50893">
    <property type="entry name" value="ABC_TRANSPORTER_2"/>
    <property type="match status" value="1"/>
</dbReference>
<dbReference type="GO" id="GO:0005524">
    <property type="term" value="F:ATP binding"/>
    <property type="evidence" value="ECO:0007669"/>
    <property type="project" value="UniProtKB-KW"/>
</dbReference>
<evidence type="ECO:0000313" key="9">
    <source>
        <dbReference type="Proteomes" id="UP001501536"/>
    </source>
</evidence>
<keyword evidence="3" id="KW-0547">Nucleotide-binding</keyword>
<keyword evidence="9" id="KW-1185">Reference proteome</keyword>
<dbReference type="Pfam" id="PF00005">
    <property type="entry name" value="ABC_tran"/>
    <property type="match status" value="1"/>
</dbReference>
<evidence type="ECO:0000256" key="3">
    <source>
        <dbReference type="ARBA" id="ARBA00022741"/>
    </source>
</evidence>
<evidence type="ECO:0000256" key="4">
    <source>
        <dbReference type="ARBA" id="ARBA00022840"/>
    </source>
</evidence>
<protein>
    <submittedName>
        <fullName evidence="8">ABC transporter ATP-binding protein</fullName>
    </submittedName>
</protein>
<organism evidence="8 9">
    <name type="scientific">Zhihengliuella alba</name>
    <dbReference type="NCBI Taxonomy" id="547018"/>
    <lineage>
        <taxon>Bacteria</taxon>
        <taxon>Bacillati</taxon>
        <taxon>Actinomycetota</taxon>
        <taxon>Actinomycetes</taxon>
        <taxon>Micrococcales</taxon>
        <taxon>Micrococcaceae</taxon>
        <taxon>Zhihengliuella</taxon>
    </lineage>
</organism>
<evidence type="ECO:0000259" key="7">
    <source>
        <dbReference type="PROSITE" id="PS50893"/>
    </source>
</evidence>
<sequence>MSSSTPALTVDGLRKDFGPVAALDGRMVRVLHGIGLRAEFGAVTTLLGTNGAGKSTTLACAQGLLKPDGGTVSLLGHDPYRAGSAIRSRVGVMLQDGGLPPSVRPAALLRHVAGMFRAPEDPAALMARLGIDEFAHTPIRRLSGGQKQRVALAAALVGRPEVVFLDEPSAGLDPQSRQTVFELIRELRDAGLAIVLTTHLMDDAQRLSDYVYIISGGRNVAEGTVAELTSHEPTEARVLEVVAEAPLAADAELGAAGLTVHPDDGGRFRIVGISTPAHLAAVTAWLERHGVLPTALSMQPRSLEDVFLHLAGGSGAEGATTGLEPDAPVDPAGRRTPLVQRPNGTE</sequence>
<reference evidence="9" key="1">
    <citation type="journal article" date="2019" name="Int. J. Syst. Evol. Microbiol.">
        <title>The Global Catalogue of Microorganisms (GCM) 10K type strain sequencing project: providing services to taxonomists for standard genome sequencing and annotation.</title>
        <authorList>
            <consortium name="The Broad Institute Genomics Platform"/>
            <consortium name="The Broad Institute Genome Sequencing Center for Infectious Disease"/>
            <person name="Wu L."/>
            <person name="Ma J."/>
        </authorList>
    </citation>
    <scope>NUCLEOTIDE SEQUENCE [LARGE SCALE GENOMIC DNA]</scope>
    <source>
        <strain evidence="9">JCM 16961</strain>
    </source>
</reference>
<keyword evidence="8" id="KW-0808">Transferase</keyword>
<dbReference type="InterPro" id="IPR050763">
    <property type="entry name" value="ABC_transporter_ATP-binding"/>
</dbReference>
<comment type="subcellular location">
    <subcellularLocation>
        <location evidence="1">Cell membrane</location>
        <topology evidence="1">Peripheral membrane protein</topology>
    </subcellularLocation>
</comment>
<evidence type="ECO:0000256" key="5">
    <source>
        <dbReference type="ARBA" id="ARBA00023251"/>
    </source>
</evidence>
<evidence type="ECO:0000256" key="6">
    <source>
        <dbReference type="SAM" id="MobiDB-lite"/>
    </source>
</evidence>
<dbReference type="PANTHER" id="PTHR42711">
    <property type="entry name" value="ABC TRANSPORTER ATP-BINDING PROTEIN"/>
    <property type="match status" value="1"/>
</dbReference>
<feature type="region of interest" description="Disordered" evidence="6">
    <location>
        <begin position="317"/>
        <end position="346"/>
    </location>
</feature>
<gene>
    <name evidence="8" type="ORF">GCM10022377_05430</name>
</gene>
<dbReference type="InterPro" id="IPR017871">
    <property type="entry name" value="ABC_transporter-like_CS"/>
</dbReference>
<dbReference type="RefSeq" id="WP_344879583.1">
    <property type="nucleotide sequence ID" value="NZ_BAABCJ010000001.1"/>
</dbReference>
<keyword evidence="2" id="KW-0813">Transport</keyword>
<dbReference type="PANTHER" id="PTHR42711:SF16">
    <property type="entry name" value="ABC TRANSPORTER ATP-BINDING PROTEIN"/>
    <property type="match status" value="1"/>
</dbReference>
<dbReference type="InterPro" id="IPR003439">
    <property type="entry name" value="ABC_transporter-like_ATP-bd"/>
</dbReference>
<keyword evidence="5" id="KW-0046">Antibiotic resistance</keyword>
<comment type="caution">
    <text evidence="8">The sequence shown here is derived from an EMBL/GenBank/DDBJ whole genome shotgun (WGS) entry which is preliminary data.</text>
</comment>
<proteinExistence type="predicted"/>
<dbReference type="CDD" id="cd03230">
    <property type="entry name" value="ABC_DR_subfamily_A"/>
    <property type="match status" value="1"/>
</dbReference>
<evidence type="ECO:0000256" key="1">
    <source>
        <dbReference type="ARBA" id="ARBA00004202"/>
    </source>
</evidence>
<dbReference type="InterPro" id="IPR027417">
    <property type="entry name" value="P-loop_NTPase"/>
</dbReference>
<accession>A0ABP7CS55</accession>
<evidence type="ECO:0000313" key="8">
    <source>
        <dbReference type="EMBL" id="GAA3695503.1"/>
    </source>
</evidence>
<dbReference type="EMBL" id="BAABCJ010000001">
    <property type="protein sequence ID" value="GAA3695503.1"/>
    <property type="molecule type" value="Genomic_DNA"/>
</dbReference>
<dbReference type="SMART" id="SM00382">
    <property type="entry name" value="AAA"/>
    <property type="match status" value="1"/>
</dbReference>
<dbReference type="SUPFAM" id="SSF52540">
    <property type="entry name" value="P-loop containing nucleoside triphosphate hydrolases"/>
    <property type="match status" value="1"/>
</dbReference>
<dbReference type="Gene3D" id="3.40.50.300">
    <property type="entry name" value="P-loop containing nucleotide triphosphate hydrolases"/>
    <property type="match status" value="1"/>
</dbReference>
<dbReference type="PROSITE" id="PS00211">
    <property type="entry name" value="ABC_TRANSPORTER_1"/>
    <property type="match status" value="1"/>
</dbReference>